<accession>A0A163VIV4</accession>
<organism evidence="2 3">
    <name type="scientific">Paenibacillus elgii</name>
    <dbReference type="NCBI Taxonomy" id="189691"/>
    <lineage>
        <taxon>Bacteria</taxon>
        <taxon>Bacillati</taxon>
        <taxon>Bacillota</taxon>
        <taxon>Bacilli</taxon>
        <taxon>Bacillales</taxon>
        <taxon>Paenibacillaceae</taxon>
        <taxon>Paenibacillus</taxon>
    </lineage>
</organism>
<dbReference type="AlphaFoldDB" id="A0A163VIV4"/>
<dbReference type="OrthoDB" id="2473679at2"/>
<gene>
    <name evidence="2" type="ORF">AV654_28795</name>
</gene>
<feature type="chain" id="PRO_5007846746" evidence="1">
    <location>
        <begin position="25"/>
        <end position="197"/>
    </location>
</feature>
<dbReference type="EMBL" id="LQRA01000075">
    <property type="protein sequence ID" value="KZE74943.1"/>
    <property type="molecule type" value="Genomic_DNA"/>
</dbReference>
<evidence type="ECO:0000313" key="3">
    <source>
        <dbReference type="Proteomes" id="UP000076563"/>
    </source>
</evidence>
<feature type="signal peptide" evidence="1">
    <location>
        <begin position="1"/>
        <end position="24"/>
    </location>
</feature>
<evidence type="ECO:0000313" key="2">
    <source>
        <dbReference type="EMBL" id="KZE74943.1"/>
    </source>
</evidence>
<reference evidence="3" key="1">
    <citation type="submission" date="2016-01" db="EMBL/GenBank/DDBJ databases">
        <title>Draft genome of Chromobacterium sp. F49.</title>
        <authorList>
            <person name="Hong K.W."/>
        </authorList>
    </citation>
    <scope>NUCLEOTIDE SEQUENCE [LARGE SCALE GENOMIC DNA]</scope>
    <source>
        <strain evidence="3">M63</strain>
    </source>
</reference>
<protein>
    <submittedName>
        <fullName evidence="2">Uncharacterized protein</fullName>
    </submittedName>
</protein>
<keyword evidence="1" id="KW-0732">Signal</keyword>
<sequence>MKKFVLSVVALSMFGSVVSSSVLAASPPATTSVYKNGDSVVQNNHVSNELIQKASPFVVLDENSKRYYLKDEAKKQLTEGEFSKAQDLIALSNKRISETLKEGYQLQVTSQKTLKPLANESKGIVMSVDTNKYFDWELLWWGYRLYFSHQFLDDIKNHPLYIAGSAGIFNGFILQKLLNLPGWAANIVVGIGLVKLG</sequence>
<proteinExistence type="predicted"/>
<keyword evidence="3" id="KW-1185">Reference proteome</keyword>
<comment type="caution">
    <text evidence="2">The sequence shown here is derived from an EMBL/GenBank/DDBJ whole genome shotgun (WGS) entry which is preliminary data.</text>
</comment>
<dbReference type="Proteomes" id="UP000076563">
    <property type="component" value="Unassembled WGS sequence"/>
</dbReference>
<name>A0A163VIV4_9BACL</name>
<evidence type="ECO:0000256" key="1">
    <source>
        <dbReference type="SAM" id="SignalP"/>
    </source>
</evidence>
<dbReference type="RefSeq" id="WP_063185457.1">
    <property type="nucleotide sequence ID" value="NZ_LQRA01000075.1"/>
</dbReference>